<dbReference type="InterPro" id="IPR003594">
    <property type="entry name" value="HATPase_dom"/>
</dbReference>
<dbReference type="GO" id="GO:0043565">
    <property type="term" value="F:sequence-specific DNA binding"/>
    <property type="evidence" value="ECO:0007669"/>
    <property type="project" value="InterPro"/>
</dbReference>
<dbReference type="Gene3D" id="2.130.10.10">
    <property type="entry name" value="YVTN repeat-like/Quinoprotein amine dehydrogenase"/>
    <property type="match status" value="2"/>
</dbReference>
<dbReference type="InterPro" id="IPR011006">
    <property type="entry name" value="CheY-like_superfamily"/>
</dbReference>
<dbReference type="InterPro" id="IPR011123">
    <property type="entry name" value="Y_Y_Y"/>
</dbReference>
<evidence type="ECO:0000256" key="2">
    <source>
        <dbReference type="ARBA" id="ARBA00012438"/>
    </source>
</evidence>
<evidence type="ECO:0000259" key="16">
    <source>
        <dbReference type="PROSITE" id="PS50110"/>
    </source>
</evidence>
<evidence type="ECO:0000256" key="3">
    <source>
        <dbReference type="ARBA" id="ARBA00022553"/>
    </source>
</evidence>
<gene>
    <name evidence="17" type="ORF">OM075_21030</name>
</gene>
<dbReference type="InterPro" id="IPR018060">
    <property type="entry name" value="HTH_AraC"/>
</dbReference>
<evidence type="ECO:0000313" key="18">
    <source>
        <dbReference type="Proteomes" id="UP001209229"/>
    </source>
</evidence>
<accession>A0AAE3M8Q9</accession>
<keyword evidence="13" id="KW-1133">Transmembrane helix</keyword>
<reference evidence="17" key="1">
    <citation type="submission" date="2022-10" db="EMBL/GenBank/DDBJ databases">
        <authorList>
            <person name="Yu W.X."/>
        </authorList>
    </citation>
    <scope>NUCLEOTIDE SEQUENCE</scope>
    <source>
        <strain evidence="17">AAT</strain>
    </source>
</reference>
<dbReference type="PRINTS" id="PR00344">
    <property type="entry name" value="BCTRLSENSOR"/>
</dbReference>
<dbReference type="InterPro" id="IPR015943">
    <property type="entry name" value="WD40/YVTN_repeat-like_dom_sf"/>
</dbReference>
<comment type="catalytic activity">
    <reaction evidence="1">
        <text>ATP + protein L-histidine = ADP + protein N-phospho-L-histidine.</text>
        <dbReference type="EC" id="2.7.13.3"/>
    </reaction>
</comment>
<dbReference type="InterPro" id="IPR036097">
    <property type="entry name" value="HisK_dim/P_sf"/>
</dbReference>
<dbReference type="InterPro" id="IPR005467">
    <property type="entry name" value="His_kinase_dom"/>
</dbReference>
<evidence type="ECO:0000259" key="14">
    <source>
        <dbReference type="PROSITE" id="PS01124"/>
    </source>
</evidence>
<sequence length="1334" mass="152410">MRIIFIVIITFIHILASANIYPPKFVHYTNKDGLSSSYVKGIIEDKYGFIWVATRENITRFEGNHFVEFPAYDVLNNNIEIEPQSISCINDSLILVESMQNFYYFFDYNNECFKPYIPLYDNSKKDCISGISDHNALFIQYNSIRSLDLSDENISYSDIFSEIQQQSPLEKYVKLAASPDIIVTYTTLNRILIYNKTTKSTSALDTDNINHKDINFIKIDAHNNIWIGIYSIGLMKINYATGKKEIFSTDSSKKLPHNMVHCIAFDKTNRVWIGTENGLSIYNEDTDEFKTFKYDRSNPEGLNTNPIYNAMADSNGNIWLGTYFGGINLWNDKPSKFTHWKSGTAKTHLGGKVVSCFLEDQDQNIWIGTEDMGVNKLIKSNGSIIKVTESLPANNLSYDNVHDLLMVNEHELWIATYSGGINVLNTKTNNIKCIKVNTEWQLGSNFIYALTKKDNLVYIGTDQGISTYNINTKEFVRIQNEKLKNHIFVSFAWKNDVLWICSYDAIFSYDTKSQELTQYPKLSKEHTFGQIFIDSKERIWITTNNRGLIHYDDSLNELTYYNKKNGFPANRIFAIEEADNKSIWVSTNHGLLNFTPENNTTIHYDSNSGIPFNQFNFRASFKDSKGIIYFGGNDGMISINPDITTYIEPTSVQLTELMLFNKHISPGKEKPIHSTITAAPIIELDHNQNVITLKYTSLDYTNKGSVSYAYKLKGFDADFNYVGNKNSATYTNLDPGDYTFIVKASNDAWENESAVKEIKIHINPPVWLTPVAFMIYAMIIIAVFLLINSISIKMQQSKAQIALERQQRLHNEEINDFKLEFFTNISHELKTPLMLILGIVNKVLLKHQLTPVVRKDLNSVDRSAKRLYKLITQLLDFRKIESGKEKLKVTEHNLSSFFDEISSSFHLLAESKNIEFSATTDIDTNTYVDLDKIDKIVFNLLSNAFKFTDSNGTISLSAKIHQENNKEAESYLLIKVKNTGKGIHPDNINKVFNRYFQSGNESNQGSGIGLAYVKSLVELHHGSIEVESKLNEATVFTVKIPVDSSYYSNTELEQSPEQFIHSGNDITITPENRKNDQIETDISTNKPHILIVEDNIELIDFLKESLEEEFRISIAFNGKKALEKLETITPELIISDIMMPEMDGITFTSTIKKDLQYSHIPVILLTSKSGVENKLEGLRTGADYYIEKPFYPELLDQNIKNILKTRQNIIEKYKTDDNMTVEEVVISEADKVFLEKLIQIIKDNLNSPDMDVSFLIHEMSVSRTLLHTKLKKLVGCSSTEFIRSVRLKEAVKMISSGKCNISEAAYETGFSSPQYFAKCFKEFFGKSPRNYFNI</sequence>
<dbReference type="SUPFAM" id="SSF50998">
    <property type="entry name" value="Quinoprotein alcohol dehydrogenase-like"/>
    <property type="match status" value="1"/>
</dbReference>
<keyword evidence="11" id="KW-0804">Transcription</keyword>
<dbReference type="PANTHER" id="PTHR43547:SF2">
    <property type="entry name" value="HYBRID SIGNAL TRANSDUCTION HISTIDINE KINASE C"/>
    <property type="match status" value="1"/>
</dbReference>
<evidence type="ECO:0000259" key="15">
    <source>
        <dbReference type="PROSITE" id="PS50109"/>
    </source>
</evidence>
<evidence type="ECO:0000256" key="12">
    <source>
        <dbReference type="PROSITE-ProRule" id="PRU00169"/>
    </source>
</evidence>
<evidence type="ECO:0000256" key="7">
    <source>
        <dbReference type="ARBA" id="ARBA00022840"/>
    </source>
</evidence>
<dbReference type="SUPFAM" id="SSF47384">
    <property type="entry name" value="Homodimeric domain of signal transducing histidine kinase"/>
    <property type="match status" value="1"/>
</dbReference>
<dbReference type="SMART" id="SM00448">
    <property type="entry name" value="REC"/>
    <property type="match status" value="1"/>
</dbReference>
<feature type="domain" description="HTH araC/xylS-type" evidence="14">
    <location>
        <begin position="1235"/>
        <end position="1334"/>
    </location>
</feature>
<dbReference type="CDD" id="cd17574">
    <property type="entry name" value="REC_OmpR"/>
    <property type="match status" value="1"/>
</dbReference>
<dbReference type="SMART" id="SM00342">
    <property type="entry name" value="HTH_ARAC"/>
    <property type="match status" value="1"/>
</dbReference>
<keyword evidence="8" id="KW-0902">Two-component regulatory system</keyword>
<dbReference type="Gene3D" id="1.10.10.60">
    <property type="entry name" value="Homeodomain-like"/>
    <property type="match status" value="1"/>
</dbReference>
<dbReference type="InterPro" id="IPR009057">
    <property type="entry name" value="Homeodomain-like_sf"/>
</dbReference>
<keyword evidence="6" id="KW-0418">Kinase</keyword>
<evidence type="ECO:0000256" key="11">
    <source>
        <dbReference type="ARBA" id="ARBA00023163"/>
    </source>
</evidence>
<dbReference type="InterPro" id="IPR003661">
    <property type="entry name" value="HisK_dim/P_dom"/>
</dbReference>
<feature type="modified residue" description="4-aspartylphosphate" evidence="12">
    <location>
        <position position="1136"/>
    </location>
</feature>
<dbReference type="Proteomes" id="UP001209229">
    <property type="component" value="Unassembled WGS sequence"/>
</dbReference>
<evidence type="ECO:0000256" key="13">
    <source>
        <dbReference type="SAM" id="Phobius"/>
    </source>
</evidence>
<dbReference type="PROSITE" id="PS00041">
    <property type="entry name" value="HTH_ARAC_FAMILY_1"/>
    <property type="match status" value="1"/>
</dbReference>
<organism evidence="17 18">
    <name type="scientific">Plebeiibacterium sediminum</name>
    <dbReference type="NCBI Taxonomy" id="2992112"/>
    <lineage>
        <taxon>Bacteria</taxon>
        <taxon>Pseudomonadati</taxon>
        <taxon>Bacteroidota</taxon>
        <taxon>Bacteroidia</taxon>
        <taxon>Marinilabiliales</taxon>
        <taxon>Marinilabiliaceae</taxon>
        <taxon>Plebeiibacterium</taxon>
    </lineage>
</organism>
<keyword evidence="18" id="KW-1185">Reference proteome</keyword>
<protein>
    <recommendedName>
        <fullName evidence="2">histidine kinase</fullName>
        <ecNumber evidence="2">2.7.13.3</ecNumber>
    </recommendedName>
</protein>
<evidence type="ECO:0000256" key="8">
    <source>
        <dbReference type="ARBA" id="ARBA00023012"/>
    </source>
</evidence>
<evidence type="ECO:0000313" key="17">
    <source>
        <dbReference type="EMBL" id="MCW3788964.1"/>
    </source>
</evidence>
<evidence type="ECO:0000256" key="5">
    <source>
        <dbReference type="ARBA" id="ARBA00022741"/>
    </source>
</evidence>
<feature type="domain" description="Histidine kinase" evidence="15">
    <location>
        <begin position="824"/>
        <end position="1044"/>
    </location>
</feature>
<dbReference type="SMART" id="SM00388">
    <property type="entry name" value="HisKA"/>
    <property type="match status" value="1"/>
</dbReference>
<dbReference type="InterPro" id="IPR036890">
    <property type="entry name" value="HATPase_C_sf"/>
</dbReference>
<dbReference type="PROSITE" id="PS50110">
    <property type="entry name" value="RESPONSE_REGULATORY"/>
    <property type="match status" value="1"/>
</dbReference>
<dbReference type="Pfam" id="PF12833">
    <property type="entry name" value="HTH_18"/>
    <property type="match status" value="1"/>
</dbReference>
<dbReference type="Gene3D" id="3.40.50.2300">
    <property type="match status" value="1"/>
</dbReference>
<keyword evidence="4" id="KW-0808">Transferase</keyword>
<evidence type="ECO:0000256" key="9">
    <source>
        <dbReference type="ARBA" id="ARBA00023015"/>
    </source>
</evidence>
<proteinExistence type="predicted"/>
<evidence type="ECO:0000256" key="10">
    <source>
        <dbReference type="ARBA" id="ARBA00023125"/>
    </source>
</evidence>
<dbReference type="Gene3D" id="3.30.565.10">
    <property type="entry name" value="Histidine kinase-like ATPase, C-terminal domain"/>
    <property type="match status" value="1"/>
</dbReference>
<dbReference type="Pfam" id="PF00512">
    <property type="entry name" value="HisKA"/>
    <property type="match status" value="1"/>
</dbReference>
<dbReference type="InterPro" id="IPR011110">
    <property type="entry name" value="Reg_prop"/>
</dbReference>
<dbReference type="SUPFAM" id="SSF55874">
    <property type="entry name" value="ATPase domain of HSP90 chaperone/DNA topoisomerase II/histidine kinase"/>
    <property type="match status" value="1"/>
</dbReference>
<evidence type="ECO:0000256" key="4">
    <source>
        <dbReference type="ARBA" id="ARBA00022679"/>
    </source>
</evidence>
<dbReference type="EC" id="2.7.13.3" evidence="2"/>
<dbReference type="SUPFAM" id="SSF46689">
    <property type="entry name" value="Homeodomain-like"/>
    <property type="match status" value="1"/>
</dbReference>
<feature type="domain" description="Response regulatory" evidence="16">
    <location>
        <begin position="1088"/>
        <end position="1203"/>
    </location>
</feature>
<keyword evidence="3 12" id="KW-0597">Phosphoprotein</keyword>
<keyword evidence="13" id="KW-0812">Transmembrane</keyword>
<feature type="transmembrane region" description="Helical" evidence="13">
    <location>
        <begin position="766"/>
        <end position="787"/>
    </location>
</feature>
<dbReference type="Pfam" id="PF02518">
    <property type="entry name" value="HATPase_c"/>
    <property type="match status" value="1"/>
</dbReference>
<dbReference type="Gene3D" id="1.10.287.130">
    <property type="match status" value="1"/>
</dbReference>
<dbReference type="InterPro" id="IPR018062">
    <property type="entry name" value="HTH_AraC-typ_CS"/>
</dbReference>
<dbReference type="InterPro" id="IPR011047">
    <property type="entry name" value="Quinoprotein_ADH-like_sf"/>
</dbReference>
<keyword evidence="13" id="KW-0472">Membrane</keyword>
<dbReference type="InterPro" id="IPR001789">
    <property type="entry name" value="Sig_transdc_resp-reg_receiver"/>
</dbReference>
<dbReference type="CDD" id="cd00082">
    <property type="entry name" value="HisKA"/>
    <property type="match status" value="1"/>
</dbReference>
<keyword evidence="10" id="KW-0238">DNA-binding</keyword>
<keyword evidence="7" id="KW-0067">ATP-binding</keyword>
<dbReference type="Pfam" id="PF00072">
    <property type="entry name" value="Response_reg"/>
    <property type="match status" value="1"/>
</dbReference>
<dbReference type="PROSITE" id="PS01124">
    <property type="entry name" value="HTH_ARAC_FAMILY_2"/>
    <property type="match status" value="1"/>
</dbReference>
<dbReference type="InterPro" id="IPR004358">
    <property type="entry name" value="Sig_transdc_His_kin-like_C"/>
</dbReference>
<dbReference type="Pfam" id="PF07494">
    <property type="entry name" value="Reg_prop"/>
    <property type="match status" value="4"/>
</dbReference>
<dbReference type="GO" id="GO:0003700">
    <property type="term" value="F:DNA-binding transcription factor activity"/>
    <property type="evidence" value="ECO:0007669"/>
    <property type="project" value="InterPro"/>
</dbReference>
<dbReference type="GO" id="GO:0000155">
    <property type="term" value="F:phosphorelay sensor kinase activity"/>
    <property type="evidence" value="ECO:0007669"/>
    <property type="project" value="InterPro"/>
</dbReference>
<dbReference type="EMBL" id="JAPDPJ010000074">
    <property type="protein sequence ID" value="MCW3788964.1"/>
    <property type="molecule type" value="Genomic_DNA"/>
</dbReference>
<dbReference type="Gene3D" id="2.60.40.10">
    <property type="entry name" value="Immunoglobulins"/>
    <property type="match status" value="1"/>
</dbReference>
<dbReference type="RefSeq" id="WP_301192521.1">
    <property type="nucleotide sequence ID" value="NZ_JAPDPJ010000074.1"/>
</dbReference>
<dbReference type="Pfam" id="PF07495">
    <property type="entry name" value="Y_Y_Y"/>
    <property type="match status" value="1"/>
</dbReference>
<dbReference type="InterPro" id="IPR013783">
    <property type="entry name" value="Ig-like_fold"/>
</dbReference>
<dbReference type="PANTHER" id="PTHR43547">
    <property type="entry name" value="TWO-COMPONENT HISTIDINE KINASE"/>
    <property type="match status" value="1"/>
</dbReference>
<dbReference type="SUPFAM" id="SSF52172">
    <property type="entry name" value="CheY-like"/>
    <property type="match status" value="1"/>
</dbReference>
<keyword evidence="9" id="KW-0805">Transcription regulation</keyword>
<name>A0AAE3M8Q9_9BACT</name>
<dbReference type="GO" id="GO:0005524">
    <property type="term" value="F:ATP binding"/>
    <property type="evidence" value="ECO:0007669"/>
    <property type="project" value="UniProtKB-KW"/>
</dbReference>
<keyword evidence="5" id="KW-0547">Nucleotide-binding</keyword>
<dbReference type="SMART" id="SM00387">
    <property type="entry name" value="HATPase_c"/>
    <property type="match status" value="1"/>
</dbReference>
<comment type="caution">
    <text evidence="17">The sequence shown here is derived from an EMBL/GenBank/DDBJ whole genome shotgun (WGS) entry which is preliminary data.</text>
</comment>
<evidence type="ECO:0000256" key="1">
    <source>
        <dbReference type="ARBA" id="ARBA00000085"/>
    </source>
</evidence>
<evidence type="ECO:0000256" key="6">
    <source>
        <dbReference type="ARBA" id="ARBA00022777"/>
    </source>
</evidence>
<dbReference type="SUPFAM" id="SSF63829">
    <property type="entry name" value="Calcium-dependent phosphotriesterase"/>
    <property type="match status" value="1"/>
</dbReference>
<dbReference type="PROSITE" id="PS50109">
    <property type="entry name" value="HIS_KIN"/>
    <property type="match status" value="1"/>
</dbReference>
<dbReference type="FunFam" id="3.30.565.10:FF:000037">
    <property type="entry name" value="Hybrid sensor histidine kinase/response regulator"/>
    <property type="match status" value="1"/>
</dbReference>